<dbReference type="PANTHER" id="PTHR42922">
    <property type="entry name" value="PHOSPHATE TRANSPORT SYSTEM PERMEASE PROTEIN PSTA"/>
    <property type="match status" value="1"/>
</dbReference>
<evidence type="ECO:0000256" key="4">
    <source>
        <dbReference type="ARBA" id="ARBA00023136"/>
    </source>
</evidence>
<proteinExistence type="predicted"/>
<reference evidence="6" key="1">
    <citation type="submission" date="1994-09" db="EMBL/GenBank/DDBJ databases">
        <authorList>
            <person name="Robison K."/>
        </authorList>
    </citation>
    <scope>NUCLEOTIDE SEQUENCE</scope>
</reference>
<feature type="transmembrane region" description="Helical" evidence="5">
    <location>
        <begin position="6"/>
        <end position="36"/>
    </location>
</feature>
<dbReference type="SUPFAM" id="SSF161098">
    <property type="entry name" value="MetI-like"/>
    <property type="match status" value="1"/>
</dbReference>
<evidence type="ECO:0000256" key="1">
    <source>
        <dbReference type="ARBA" id="ARBA00004141"/>
    </source>
</evidence>
<evidence type="ECO:0000256" key="2">
    <source>
        <dbReference type="ARBA" id="ARBA00022692"/>
    </source>
</evidence>
<protein>
    <submittedName>
        <fullName evidence="6">PhoX</fullName>
    </submittedName>
</protein>
<dbReference type="InterPro" id="IPR051408">
    <property type="entry name" value="Phosphate_transprt_permease"/>
</dbReference>
<dbReference type="EMBL" id="U15182">
    <property type="protein sequence ID" value="AAA62991.1"/>
    <property type="molecule type" value="Genomic_DNA"/>
</dbReference>
<dbReference type="InterPro" id="IPR035906">
    <property type="entry name" value="MetI-like_sf"/>
</dbReference>
<name>Q50045_MYCLR</name>
<dbReference type="GO" id="GO:0016020">
    <property type="term" value="C:membrane"/>
    <property type="evidence" value="ECO:0007669"/>
    <property type="project" value="UniProtKB-SubCell"/>
</dbReference>
<keyword evidence="2 5" id="KW-0812">Transmembrane</keyword>
<evidence type="ECO:0000256" key="5">
    <source>
        <dbReference type="SAM" id="Phobius"/>
    </source>
</evidence>
<organism evidence="6">
    <name type="scientific">Mycobacterium leprae</name>
    <dbReference type="NCBI Taxonomy" id="1769"/>
    <lineage>
        <taxon>Bacteria</taxon>
        <taxon>Bacillati</taxon>
        <taxon>Actinomycetota</taxon>
        <taxon>Actinomycetes</taxon>
        <taxon>Mycobacteriales</taxon>
        <taxon>Mycobacteriaceae</taxon>
        <taxon>Mycobacterium</taxon>
    </lineage>
</organism>
<dbReference type="PANTHER" id="PTHR42922:SF1">
    <property type="entry name" value="PHOSPHATE TRANSPORT SYSTEM PERMEASE PROTEIN PSTA"/>
    <property type="match status" value="1"/>
</dbReference>
<sequence length="199" mass="21204">MVGGGAYHVIVGTLLQGLICTAISMPIVFMVGIYLVEYGSGTTLAHASYIHDGYPKCSILDRGGTVLIYVLCVATLGLVCAKFMMALVLLMLPVDRLGYRENAANRSDGSARGQLHSKGSEGKKIAIIVIPKSLSGIVTEIMLVLARVMGEMAPLLILVGYSQEINFGIFRGFIGSLPGMMCDQTSADVDNNTVNTDRL</sequence>
<keyword evidence="3 5" id="KW-1133">Transmembrane helix</keyword>
<evidence type="ECO:0000313" key="6">
    <source>
        <dbReference type="EMBL" id="AAA62991.1"/>
    </source>
</evidence>
<comment type="subcellular location">
    <subcellularLocation>
        <location evidence="1">Membrane</location>
        <topology evidence="1">Multi-pass membrane protein</topology>
    </subcellularLocation>
</comment>
<evidence type="ECO:0000256" key="3">
    <source>
        <dbReference type="ARBA" id="ARBA00022989"/>
    </source>
</evidence>
<dbReference type="AlphaFoldDB" id="Q50045"/>
<keyword evidence="4 5" id="KW-0472">Membrane</keyword>
<reference evidence="6" key="2">
    <citation type="submission" date="1995-04" db="EMBL/GenBank/DDBJ databases">
        <authorList>
            <person name="Smith D.R."/>
        </authorList>
    </citation>
    <scope>NUCLEOTIDE SEQUENCE</scope>
</reference>
<accession>Q50045</accession>
<feature type="transmembrane region" description="Helical" evidence="5">
    <location>
        <begin position="66"/>
        <end position="92"/>
    </location>
</feature>